<organism evidence="11 12">
    <name type="scientific">Phlyctema vagabunda</name>
    <dbReference type="NCBI Taxonomy" id="108571"/>
    <lineage>
        <taxon>Eukaryota</taxon>
        <taxon>Fungi</taxon>
        <taxon>Dikarya</taxon>
        <taxon>Ascomycota</taxon>
        <taxon>Pezizomycotina</taxon>
        <taxon>Leotiomycetes</taxon>
        <taxon>Helotiales</taxon>
        <taxon>Dermateaceae</taxon>
        <taxon>Phlyctema</taxon>
    </lineage>
</organism>
<name>A0ABR4PXW3_9HELO</name>
<evidence type="ECO:0000313" key="12">
    <source>
        <dbReference type="Proteomes" id="UP001629113"/>
    </source>
</evidence>
<dbReference type="PROSITE" id="PS50157">
    <property type="entry name" value="ZINC_FINGER_C2H2_2"/>
    <property type="match status" value="8"/>
</dbReference>
<feature type="compositionally biased region" description="Polar residues" evidence="9">
    <location>
        <begin position="62"/>
        <end position="76"/>
    </location>
</feature>
<keyword evidence="3 8" id="KW-0863">Zinc-finger</keyword>
<dbReference type="SMART" id="SM00355">
    <property type="entry name" value="ZnF_C2H2"/>
    <property type="match status" value="10"/>
</dbReference>
<evidence type="ECO:0000256" key="3">
    <source>
        <dbReference type="ARBA" id="ARBA00022771"/>
    </source>
</evidence>
<feature type="domain" description="C2H2-type" evidence="10">
    <location>
        <begin position="81"/>
        <end position="110"/>
    </location>
</feature>
<reference evidence="11 12" key="1">
    <citation type="submission" date="2024-06" db="EMBL/GenBank/DDBJ databases">
        <title>Complete genome of Phlyctema vagabunda strain 19-DSS-EL-015.</title>
        <authorList>
            <person name="Fiorenzani C."/>
        </authorList>
    </citation>
    <scope>NUCLEOTIDE SEQUENCE [LARGE SCALE GENOMIC DNA]</scope>
    <source>
        <strain evidence="11 12">19-DSS-EL-015</strain>
    </source>
</reference>
<dbReference type="Pfam" id="PF00096">
    <property type="entry name" value="zf-C2H2"/>
    <property type="match status" value="3"/>
</dbReference>
<evidence type="ECO:0000256" key="2">
    <source>
        <dbReference type="ARBA" id="ARBA00022723"/>
    </source>
</evidence>
<keyword evidence="5" id="KW-0805">Transcription regulation</keyword>
<dbReference type="InterPro" id="IPR051061">
    <property type="entry name" value="Zinc_finger_trans_reg"/>
</dbReference>
<dbReference type="Proteomes" id="UP001629113">
    <property type="component" value="Unassembled WGS sequence"/>
</dbReference>
<keyword evidence="12" id="KW-1185">Reference proteome</keyword>
<dbReference type="PANTHER" id="PTHR46179:SF13">
    <property type="entry name" value="C2H2-TYPE DOMAIN-CONTAINING PROTEIN"/>
    <property type="match status" value="1"/>
</dbReference>
<comment type="caution">
    <text evidence="11">The sequence shown here is derived from an EMBL/GenBank/DDBJ whole genome shotgun (WGS) entry which is preliminary data.</text>
</comment>
<evidence type="ECO:0000256" key="7">
    <source>
        <dbReference type="ARBA" id="ARBA00023242"/>
    </source>
</evidence>
<dbReference type="SUPFAM" id="SSF57667">
    <property type="entry name" value="beta-beta-alpha zinc fingers"/>
    <property type="match status" value="2"/>
</dbReference>
<evidence type="ECO:0000256" key="6">
    <source>
        <dbReference type="ARBA" id="ARBA00023163"/>
    </source>
</evidence>
<dbReference type="EMBL" id="JBFCZG010000001">
    <property type="protein sequence ID" value="KAL3428096.1"/>
    <property type="molecule type" value="Genomic_DNA"/>
</dbReference>
<feature type="region of interest" description="Disordered" evidence="9">
    <location>
        <begin position="21"/>
        <end position="76"/>
    </location>
</feature>
<dbReference type="PANTHER" id="PTHR46179">
    <property type="entry name" value="ZINC FINGER PROTEIN"/>
    <property type="match status" value="1"/>
</dbReference>
<proteinExistence type="predicted"/>
<evidence type="ECO:0000313" key="11">
    <source>
        <dbReference type="EMBL" id="KAL3428096.1"/>
    </source>
</evidence>
<dbReference type="InterPro" id="IPR036236">
    <property type="entry name" value="Znf_C2H2_sf"/>
</dbReference>
<evidence type="ECO:0000256" key="8">
    <source>
        <dbReference type="PROSITE-ProRule" id="PRU00042"/>
    </source>
</evidence>
<keyword evidence="4" id="KW-0862">Zinc</keyword>
<feature type="domain" description="C2H2-type" evidence="10">
    <location>
        <begin position="111"/>
        <end position="141"/>
    </location>
</feature>
<evidence type="ECO:0000256" key="5">
    <source>
        <dbReference type="ARBA" id="ARBA00023015"/>
    </source>
</evidence>
<evidence type="ECO:0000259" key="10">
    <source>
        <dbReference type="PROSITE" id="PS50157"/>
    </source>
</evidence>
<keyword evidence="2" id="KW-0479">Metal-binding</keyword>
<feature type="domain" description="C2H2-type" evidence="10">
    <location>
        <begin position="276"/>
        <end position="304"/>
    </location>
</feature>
<keyword evidence="7" id="KW-0539">Nucleus</keyword>
<gene>
    <name evidence="11" type="ORF">PVAG01_01605</name>
</gene>
<feature type="domain" description="C2H2-type" evidence="10">
    <location>
        <begin position="172"/>
        <end position="203"/>
    </location>
</feature>
<feature type="domain" description="C2H2-type" evidence="10">
    <location>
        <begin position="426"/>
        <end position="456"/>
    </location>
</feature>
<sequence>MKRRAAISVVEPELPKRQRINDVVPVLDGSTPPKSDDDVSDHAFLQSDCDFSDNEKARPVNTPITPSSPGRSRYPSQMKTIACPREGCDKTFNRPARLATHLLKHEGKKTFMCTYEGCDKAYFEQKHLTSHVKGSHVQERSYACDWEDCKKCFLTATRLKRHKEAHAGHERFRCTAFPPCTQTFRKHQTLQRHIRADHLNESPFPCTYVNPITNEQCDSGFDAASKLKRHKDQVHGNILKFICEECSSESDIHGHPVPVAFGTKAKLQAHLKSSHANCHFCEYKFSSQRELQKHIETLHSGTSLEERKNIACTYLDCDKKFTKQSNLNAHIKTAHKGQRFICGEVDLSQNMDLVGFMNVNGCGKDFVAKSNLEDHVRTAHLGMPSLINRNRKSGDEESCQAGKQKREKLSVIDEILGTKYDERRSIPCIISTCAHKFMRDYDLQIHVRSKHRLSTPEVEELELALNLNQALAAEVKQEDQVPGFDDGVELDALYGTTDLDWEMQRRALEGTPFWVGAEEGVEEDELLGGEWMQDEIEMRKLIDQEMAIDPDLELPYDGSAF</sequence>
<evidence type="ECO:0000256" key="4">
    <source>
        <dbReference type="ARBA" id="ARBA00022833"/>
    </source>
</evidence>
<feature type="domain" description="C2H2-type" evidence="10">
    <location>
        <begin position="142"/>
        <end position="171"/>
    </location>
</feature>
<keyword evidence="6" id="KW-0804">Transcription</keyword>
<protein>
    <submittedName>
        <fullName evidence="11">Zinc finger protein</fullName>
    </submittedName>
</protein>
<dbReference type="PROSITE" id="PS00028">
    <property type="entry name" value="ZINC_FINGER_C2H2_1"/>
    <property type="match status" value="6"/>
</dbReference>
<evidence type="ECO:0000256" key="1">
    <source>
        <dbReference type="ARBA" id="ARBA00004123"/>
    </source>
</evidence>
<dbReference type="InterPro" id="IPR013087">
    <property type="entry name" value="Znf_C2H2_type"/>
</dbReference>
<feature type="domain" description="C2H2-type" evidence="10">
    <location>
        <begin position="310"/>
        <end position="340"/>
    </location>
</feature>
<comment type="subcellular location">
    <subcellularLocation>
        <location evidence="1">Nucleus</location>
    </subcellularLocation>
</comment>
<feature type="domain" description="C2H2-type" evidence="10">
    <location>
        <begin position="357"/>
        <end position="385"/>
    </location>
</feature>
<accession>A0ABR4PXW3</accession>
<dbReference type="Gene3D" id="3.30.160.60">
    <property type="entry name" value="Classic Zinc Finger"/>
    <property type="match status" value="6"/>
</dbReference>
<evidence type="ECO:0000256" key="9">
    <source>
        <dbReference type="SAM" id="MobiDB-lite"/>
    </source>
</evidence>